<sequence length="417" mass="45821">MAVSSRATLCCCVVQFFVSLSYAYNIRNIELPTLRVAVYPTNSNEEIVLHKPPNSQLIVGEGEEIALKSKIKLECEAGYPVQFIYTGDGMPEYTTNTSQQDHAIKDVEGGSITKPRQIFEAQLFLGYARSLGYYDSGKFTCRSLQDATRASHYYLFVSDGKLFVRSDGDTIYFRRSDLSVRIPCSITNPKAVVSLQKSVNGLVQCPLNDSISFEPTAGFRVKISNRFDPAGTYVCTVGNKGNYQAMQYILVSDGQGQGSSPPTSQPDRLQCRRDVDCSNEQACLSNGNCGSPCSTSCGQNTSCRTVNHLAQCKCLPGFQGDPYIACRQSQQQQPQPPQAIHEDPCHPFPCGQNTICENHNGIAKCSCAQNYQGDPYYRCYPKRDSNPCNPNPCGPHSNCVNRNNYASCSCAQGTTCL</sequence>
<gene>
    <name evidence="4" type="ORF">ODALV1_LOCUS29177</name>
</gene>
<keyword evidence="5" id="KW-1185">Reference proteome</keyword>
<name>A0ABP1S3Q1_9HEXA</name>
<evidence type="ECO:0000313" key="5">
    <source>
        <dbReference type="Proteomes" id="UP001642540"/>
    </source>
</evidence>
<keyword evidence="1" id="KW-0245">EGF-like domain</keyword>
<comment type="caution">
    <text evidence="4">The sequence shown here is derived from an EMBL/GenBank/DDBJ whole genome shotgun (WGS) entry which is preliminary data.</text>
</comment>
<evidence type="ECO:0000256" key="2">
    <source>
        <dbReference type="SAM" id="SignalP"/>
    </source>
</evidence>
<feature type="domain" description="EGF-like" evidence="3">
    <location>
        <begin position="341"/>
        <end position="380"/>
    </location>
</feature>
<dbReference type="SMART" id="SM00181">
    <property type="entry name" value="EGF"/>
    <property type="match status" value="2"/>
</dbReference>
<dbReference type="PANTHER" id="PTHR22963">
    <property type="entry name" value="ENDOGLIN-RELATED"/>
    <property type="match status" value="1"/>
</dbReference>
<dbReference type="Proteomes" id="UP001642540">
    <property type="component" value="Unassembled WGS sequence"/>
</dbReference>
<reference evidence="4 5" key="1">
    <citation type="submission" date="2024-08" db="EMBL/GenBank/DDBJ databases">
        <authorList>
            <person name="Cucini C."/>
            <person name="Frati F."/>
        </authorList>
    </citation>
    <scope>NUCLEOTIDE SEQUENCE [LARGE SCALE GENOMIC DNA]</scope>
</reference>
<feature type="chain" id="PRO_5045548722" description="EGF-like domain-containing protein" evidence="2">
    <location>
        <begin position="24"/>
        <end position="417"/>
    </location>
</feature>
<feature type="signal peptide" evidence="2">
    <location>
        <begin position="1"/>
        <end position="23"/>
    </location>
</feature>
<evidence type="ECO:0000256" key="1">
    <source>
        <dbReference type="PROSITE-ProRule" id="PRU00076"/>
    </source>
</evidence>
<evidence type="ECO:0000313" key="4">
    <source>
        <dbReference type="EMBL" id="CAL8142874.1"/>
    </source>
</evidence>
<proteinExistence type="predicted"/>
<evidence type="ECO:0000259" key="3">
    <source>
        <dbReference type="PROSITE" id="PS50026"/>
    </source>
</evidence>
<keyword evidence="2" id="KW-0732">Signal</keyword>
<comment type="caution">
    <text evidence="1">Lacks conserved residue(s) required for the propagation of feature annotation.</text>
</comment>
<dbReference type="InterPro" id="IPR000742">
    <property type="entry name" value="EGF"/>
</dbReference>
<dbReference type="PANTHER" id="PTHR22963:SF39">
    <property type="entry name" value="DUMPY"/>
    <property type="match status" value="1"/>
</dbReference>
<dbReference type="PROSITE" id="PS50026">
    <property type="entry name" value="EGF_3"/>
    <property type="match status" value="1"/>
</dbReference>
<protein>
    <recommendedName>
        <fullName evidence="3">EGF-like domain-containing protein</fullName>
    </recommendedName>
</protein>
<dbReference type="InterPro" id="IPR013783">
    <property type="entry name" value="Ig-like_fold"/>
</dbReference>
<organism evidence="4 5">
    <name type="scientific">Orchesella dallaii</name>
    <dbReference type="NCBI Taxonomy" id="48710"/>
    <lineage>
        <taxon>Eukaryota</taxon>
        <taxon>Metazoa</taxon>
        <taxon>Ecdysozoa</taxon>
        <taxon>Arthropoda</taxon>
        <taxon>Hexapoda</taxon>
        <taxon>Collembola</taxon>
        <taxon>Entomobryomorpha</taxon>
        <taxon>Entomobryoidea</taxon>
        <taxon>Orchesellidae</taxon>
        <taxon>Orchesellinae</taxon>
        <taxon>Orchesella</taxon>
    </lineage>
</organism>
<dbReference type="EMBL" id="CAXLJM020000149">
    <property type="protein sequence ID" value="CAL8142874.1"/>
    <property type="molecule type" value="Genomic_DNA"/>
</dbReference>
<dbReference type="Gene3D" id="2.10.25.10">
    <property type="entry name" value="Laminin"/>
    <property type="match status" value="1"/>
</dbReference>
<accession>A0ABP1S3Q1</accession>
<dbReference type="Gene3D" id="2.60.40.10">
    <property type="entry name" value="Immunoglobulins"/>
    <property type="match status" value="1"/>
</dbReference>